<dbReference type="InterPro" id="IPR001405">
    <property type="entry name" value="UPF0758"/>
</dbReference>
<dbReference type="PANTHER" id="PTHR30471">
    <property type="entry name" value="DNA REPAIR PROTEIN RADC"/>
    <property type="match status" value="1"/>
</dbReference>
<name>A0ABT8ZW81_9SPHN</name>
<dbReference type="EMBL" id="JAUQSZ010000003">
    <property type="protein sequence ID" value="MDO7841831.1"/>
    <property type="molecule type" value="Genomic_DNA"/>
</dbReference>
<dbReference type="Proteomes" id="UP001176468">
    <property type="component" value="Unassembled WGS sequence"/>
</dbReference>
<keyword evidence="8" id="KW-1185">Reference proteome</keyword>
<dbReference type="InterPro" id="IPR037518">
    <property type="entry name" value="MPN"/>
</dbReference>
<evidence type="ECO:0000256" key="4">
    <source>
        <dbReference type="ARBA" id="ARBA00022833"/>
    </source>
</evidence>
<keyword evidence="1" id="KW-0645">Protease</keyword>
<dbReference type="InterPro" id="IPR025657">
    <property type="entry name" value="RadC_JAB"/>
</dbReference>
<organism evidence="7 8">
    <name type="scientific">Sphingomonas immobilis</name>
    <dbReference type="NCBI Taxonomy" id="3063997"/>
    <lineage>
        <taxon>Bacteria</taxon>
        <taxon>Pseudomonadati</taxon>
        <taxon>Pseudomonadota</taxon>
        <taxon>Alphaproteobacteria</taxon>
        <taxon>Sphingomonadales</taxon>
        <taxon>Sphingomonadaceae</taxon>
        <taxon>Sphingomonas</taxon>
    </lineage>
</organism>
<evidence type="ECO:0000256" key="5">
    <source>
        <dbReference type="ARBA" id="ARBA00023049"/>
    </source>
</evidence>
<evidence type="ECO:0000256" key="2">
    <source>
        <dbReference type="ARBA" id="ARBA00022723"/>
    </source>
</evidence>
<dbReference type="RefSeq" id="WP_304560291.1">
    <property type="nucleotide sequence ID" value="NZ_JAUQSZ010000003.1"/>
</dbReference>
<dbReference type="Gene3D" id="3.40.140.10">
    <property type="entry name" value="Cytidine Deaminase, domain 2"/>
    <property type="match status" value="1"/>
</dbReference>
<proteinExistence type="predicted"/>
<keyword evidence="4" id="KW-0862">Zinc</keyword>
<evidence type="ECO:0000313" key="8">
    <source>
        <dbReference type="Proteomes" id="UP001176468"/>
    </source>
</evidence>
<keyword evidence="3" id="KW-0378">Hydrolase</keyword>
<dbReference type="CDD" id="cd08071">
    <property type="entry name" value="MPN_DUF2466"/>
    <property type="match status" value="1"/>
</dbReference>
<evidence type="ECO:0000256" key="1">
    <source>
        <dbReference type="ARBA" id="ARBA00022670"/>
    </source>
</evidence>
<evidence type="ECO:0000259" key="6">
    <source>
        <dbReference type="PROSITE" id="PS50249"/>
    </source>
</evidence>
<dbReference type="PANTHER" id="PTHR30471:SF3">
    <property type="entry name" value="UPF0758 PROTEIN YEES-RELATED"/>
    <property type="match status" value="1"/>
</dbReference>
<dbReference type="PROSITE" id="PS01302">
    <property type="entry name" value="UPF0758"/>
    <property type="match status" value="1"/>
</dbReference>
<feature type="domain" description="MPN" evidence="6">
    <location>
        <begin position="97"/>
        <end position="219"/>
    </location>
</feature>
<comment type="caution">
    <text evidence="7">The sequence shown here is derived from an EMBL/GenBank/DDBJ whole genome shotgun (WGS) entry which is preliminary data.</text>
</comment>
<dbReference type="Pfam" id="PF04002">
    <property type="entry name" value="RadC"/>
    <property type="match status" value="1"/>
</dbReference>
<accession>A0ABT8ZW81</accession>
<dbReference type="PROSITE" id="PS50249">
    <property type="entry name" value="MPN"/>
    <property type="match status" value="1"/>
</dbReference>
<reference evidence="7" key="1">
    <citation type="submission" date="2023-07" db="EMBL/GenBank/DDBJ databases">
        <authorList>
            <person name="Kim M.K."/>
        </authorList>
    </citation>
    <scope>NUCLEOTIDE SEQUENCE</scope>
    <source>
        <strain evidence="7">CA1-15</strain>
    </source>
</reference>
<sequence>MADGGDCRDRSISASLSGPALRQRSVLRDLLSCARPGNADVWAERLLNEYGTLYAVIRGPARRTLPFLNGCYDALDLLQTMHACHLEMLRGEVEEREPLTGEDAVQYLTAAIGHEETEVVWALFLDHRYRLIKSEALFRGGFDSCNIEVGMIMRRALELEARALLLAHNHPSGDCTPSHADKILTSQIARAGKDLSVTLVDHLIISAESFTSFRRELLL</sequence>
<evidence type="ECO:0000256" key="3">
    <source>
        <dbReference type="ARBA" id="ARBA00022801"/>
    </source>
</evidence>
<protein>
    <submittedName>
        <fullName evidence="7">JAB domain-containing protein</fullName>
    </submittedName>
</protein>
<dbReference type="InterPro" id="IPR020891">
    <property type="entry name" value="UPF0758_CS"/>
</dbReference>
<gene>
    <name evidence="7" type="ORF">Q5H94_05795</name>
</gene>
<keyword evidence="5" id="KW-0482">Metalloprotease</keyword>
<keyword evidence="2" id="KW-0479">Metal-binding</keyword>
<evidence type="ECO:0000313" key="7">
    <source>
        <dbReference type="EMBL" id="MDO7841831.1"/>
    </source>
</evidence>